<dbReference type="PANTHER" id="PTHR13523">
    <property type="entry name" value="COILED-COIL-HELIX-COILED-COIL-HELIX DOMAIN CONTAINING 2/NUR77"/>
    <property type="match status" value="1"/>
</dbReference>
<feature type="compositionally biased region" description="Low complexity" evidence="1">
    <location>
        <begin position="111"/>
        <end position="120"/>
    </location>
</feature>
<evidence type="ECO:0000256" key="1">
    <source>
        <dbReference type="SAM" id="MobiDB-lite"/>
    </source>
</evidence>
<organism evidence="2 3">
    <name type="scientific">Exserohilum turcicum (strain 28A)</name>
    <name type="common">Northern leaf blight fungus</name>
    <name type="synonym">Setosphaeria turcica</name>
    <dbReference type="NCBI Taxonomy" id="671987"/>
    <lineage>
        <taxon>Eukaryota</taxon>
        <taxon>Fungi</taxon>
        <taxon>Dikarya</taxon>
        <taxon>Ascomycota</taxon>
        <taxon>Pezizomycotina</taxon>
        <taxon>Dothideomycetes</taxon>
        <taxon>Pleosporomycetidae</taxon>
        <taxon>Pleosporales</taxon>
        <taxon>Pleosporineae</taxon>
        <taxon>Pleosporaceae</taxon>
        <taxon>Exserohilum</taxon>
    </lineage>
</organism>
<sequence length="164" mass="16633">MPRQRSGTAPPRRPQVPAARQATTAPAPPSSRPHSTAAAPAQHAPTHAPPQQQVQAPTPQGPGLFGQMASTAAGVAVGSSIGHAVGGWFSGGSSAPADAAPQNTEFAAQHQPAGQASAQMAQSGPCANDVQSFRKCMDENQGSLTICGWYLDQLKACQAAAGQY</sequence>
<dbReference type="SUPFAM" id="SSF47072">
    <property type="entry name" value="Cysteine alpha-hairpin motif"/>
    <property type="match status" value="1"/>
</dbReference>
<dbReference type="eggNOG" id="KOG4090">
    <property type="taxonomic scope" value="Eukaryota"/>
</dbReference>
<evidence type="ECO:0000313" key="2">
    <source>
        <dbReference type="EMBL" id="EOA85674.1"/>
    </source>
</evidence>
<evidence type="ECO:0000313" key="3">
    <source>
        <dbReference type="Proteomes" id="UP000016935"/>
    </source>
</evidence>
<feature type="compositionally biased region" description="Low complexity" evidence="1">
    <location>
        <begin position="32"/>
        <end position="58"/>
    </location>
</feature>
<dbReference type="EMBL" id="KB908659">
    <property type="protein sequence ID" value="EOA85674.1"/>
    <property type="molecule type" value="Genomic_DNA"/>
</dbReference>
<dbReference type="HOGENOM" id="CLU_093520_0_1_1"/>
<feature type="region of interest" description="Disordered" evidence="1">
    <location>
        <begin position="1"/>
        <end position="67"/>
    </location>
</feature>
<dbReference type="GO" id="GO:0005739">
    <property type="term" value="C:mitochondrion"/>
    <property type="evidence" value="ECO:0007669"/>
    <property type="project" value="TreeGrafter"/>
</dbReference>
<feature type="compositionally biased region" description="Low complexity" evidence="1">
    <location>
        <begin position="15"/>
        <end position="25"/>
    </location>
</feature>
<keyword evidence="3" id="KW-1185">Reference proteome</keyword>
<dbReference type="GeneID" id="19400990"/>
<accession>R0K888</accession>
<gene>
    <name evidence="2" type="ORF">SETTUDRAFT_169681</name>
</gene>
<dbReference type="GO" id="GO:0005634">
    <property type="term" value="C:nucleus"/>
    <property type="evidence" value="ECO:0007669"/>
    <property type="project" value="TreeGrafter"/>
</dbReference>
<feature type="region of interest" description="Disordered" evidence="1">
    <location>
        <begin position="85"/>
        <end position="120"/>
    </location>
</feature>
<dbReference type="STRING" id="671987.R0K888"/>
<dbReference type="AlphaFoldDB" id="R0K888"/>
<dbReference type="RefSeq" id="XP_008026749.1">
    <property type="nucleotide sequence ID" value="XM_008028558.1"/>
</dbReference>
<dbReference type="GO" id="GO:0007005">
    <property type="term" value="P:mitochondrion organization"/>
    <property type="evidence" value="ECO:0007669"/>
    <property type="project" value="InterPro"/>
</dbReference>
<proteinExistence type="predicted"/>
<evidence type="ECO:0008006" key="4">
    <source>
        <dbReference type="Google" id="ProtNLM"/>
    </source>
</evidence>
<name>R0K888_EXST2</name>
<feature type="compositionally biased region" description="Low complexity" evidence="1">
    <location>
        <begin position="91"/>
        <end position="101"/>
    </location>
</feature>
<reference evidence="2 3" key="1">
    <citation type="journal article" date="2012" name="PLoS Pathog.">
        <title>Diverse lifestyles and strategies of plant pathogenesis encoded in the genomes of eighteen Dothideomycetes fungi.</title>
        <authorList>
            <person name="Ohm R.A."/>
            <person name="Feau N."/>
            <person name="Henrissat B."/>
            <person name="Schoch C.L."/>
            <person name="Horwitz B.A."/>
            <person name="Barry K.W."/>
            <person name="Condon B.J."/>
            <person name="Copeland A.C."/>
            <person name="Dhillon B."/>
            <person name="Glaser F."/>
            <person name="Hesse C.N."/>
            <person name="Kosti I."/>
            <person name="LaButti K."/>
            <person name="Lindquist E.A."/>
            <person name="Lucas S."/>
            <person name="Salamov A.A."/>
            <person name="Bradshaw R.E."/>
            <person name="Ciuffetti L."/>
            <person name="Hamelin R.C."/>
            <person name="Kema G.H.J."/>
            <person name="Lawrence C."/>
            <person name="Scott J.A."/>
            <person name="Spatafora J.W."/>
            <person name="Turgeon B.G."/>
            <person name="de Wit P.J.G.M."/>
            <person name="Zhong S."/>
            <person name="Goodwin S.B."/>
            <person name="Grigoriev I.V."/>
        </authorList>
    </citation>
    <scope>NUCLEOTIDE SEQUENCE [LARGE SCALE GENOMIC DNA]</scope>
    <source>
        <strain evidence="3">28A</strain>
    </source>
</reference>
<protein>
    <recommendedName>
        <fullName evidence="4">CHCH domain-containing protein</fullName>
    </recommendedName>
</protein>
<dbReference type="InterPro" id="IPR055304">
    <property type="entry name" value="CHCHD2/10-like"/>
</dbReference>
<reference evidence="2 3" key="2">
    <citation type="journal article" date="2013" name="PLoS Genet.">
        <title>Comparative genome structure, secondary metabolite, and effector coding capacity across Cochliobolus pathogens.</title>
        <authorList>
            <person name="Condon B.J."/>
            <person name="Leng Y."/>
            <person name="Wu D."/>
            <person name="Bushley K.E."/>
            <person name="Ohm R.A."/>
            <person name="Otillar R."/>
            <person name="Martin J."/>
            <person name="Schackwitz W."/>
            <person name="Grimwood J."/>
            <person name="MohdZainudin N."/>
            <person name="Xue C."/>
            <person name="Wang R."/>
            <person name="Manning V.A."/>
            <person name="Dhillon B."/>
            <person name="Tu Z.J."/>
            <person name="Steffenson B.J."/>
            <person name="Salamov A."/>
            <person name="Sun H."/>
            <person name="Lowry S."/>
            <person name="LaButti K."/>
            <person name="Han J."/>
            <person name="Copeland A."/>
            <person name="Lindquist E."/>
            <person name="Barry K."/>
            <person name="Schmutz J."/>
            <person name="Baker S.E."/>
            <person name="Ciuffetti L.M."/>
            <person name="Grigoriev I.V."/>
            <person name="Zhong S."/>
            <person name="Turgeon B.G."/>
        </authorList>
    </citation>
    <scope>NUCLEOTIDE SEQUENCE [LARGE SCALE GENOMIC DNA]</scope>
    <source>
        <strain evidence="3">28A</strain>
    </source>
</reference>
<dbReference type="OrthoDB" id="1106148at2759"/>
<dbReference type="Proteomes" id="UP000016935">
    <property type="component" value="Unassembled WGS sequence"/>
</dbReference>
<dbReference type="InterPro" id="IPR009069">
    <property type="entry name" value="Cys_alpha_HP_mot_SF"/>
</dbReference>
<dbReference type="PANTHER" id="PTHR13523:SF2">
    <property type="entry name" value="COILED-COIL-HELIX-COILED-COIL-HELIX DOMAIN CONTAINING 2, ISOFORM A-RELATED"/>
    <property type="match status" value="1"/>
</dbReference>